<evidence type="ECO:0000313" key="3">
    <source>
        <dbReference type="EMBL" id="KAE9021833.1"/>
    </source>
</evidence>
<reference evidence="4 5" key="1">
    <citation type="submission" date="2018-09" db="EMBL/GenBank/DDBJ databases">
        <title>Genomic investigation of the strawberry pathogen Phytophthora fragariae indicates pathogenicity is determined by transcriptional variation in three key races.</title>
        <authorList>
            <person name="Adams T.M."/>
            <person name="Armitage A.D."/>
            <person name="Sobczyk M.K."/>
            <person name="Bates H.J."/>
            <person name="Dunwell J.M."/>
            <person name="Nellist C.F."/>
            <person name="Harrison R.J."/>
        </authorList>
    </citation>
    <scope>NUCLEOTIDE SEQUENCE [LARGE SCALE GENOMIC DNA]</scope>
    <source>
        <strain evidence="3 4">SCRP249</strain>
        <strain evidence="2 5">SCRP324</strain>
    </source>
</reference>
<dbReference type="EMBL" id="QXFV01000900">
    <property type="protein sequence ID" value="KAE9021833.1"/>
    <property type="molecule type" value="Genomic_DNA"/>
</dbReference>
<accession>A0A6A3LB40</accession>
<evidence type="ECO:0008006" key="6">
    <source>
        <dbReference type="Google" id="ProtNLM"/>
    </source>
</evidence>
<dbReference type="EMBL" id="QXFU01000906">
    <property type="protein sequence ID" value="KAE9016662.1"/>
    <property type="molecule type" value="Genomic_DNA"/>
</dbReference>
<gene>
    <name evidence="3" type="ORF">PR001_g13287</name>
    <name evidence="2" type="ORF">PR002_g13602</name>
</gene>
<evidence type="ECO:0000313" key="4">
    <source>
        <dbReference type="Proteomes" id="UP000429607"/>
    </source>
</evidence>
<protein>
    <recommendedName>
        <fullName evidence="6">Secreted protein</fullName>
    </recommendedName>
</protein>
<dbReference type="AlphaFoldDB" id="A0A6A3LB40"/>
<dbReference type="Proteomes" id="UP000429607">
    <property type="component" value="Unassembled WGS sequence"/>
</dbReference>
<name>A0A6A3LB40_9STRA</name>
<comment type="caution">
    <text evidence="2">The sequence shown here is derived from an EMBL/GenBank/DDBJ whole genome shotgun (WGS) entry which is preliminary data.</text>
</comment>
<evidence type="ECO:0000256" key="1">
    <source>
        <dbReference type="SAM" id="SignalP"/>
    </source>
</evidence>
<organism evidence="2 5">
    <name type="scientific">Phytophthora rubi</name>
    <dbReference type="NCBI Taxonomy" id="129364"/>
    <lineage>
        <taxon>Eukaryota</taxon>
        <taxon>Sar</taxon>
        <taxon>Stramenopiles</taxon>
        <taxon>Oomycota</taxon>
        <taxon>Peronosporomycetes</taxon>
        <taxon>Peronosporales</taxon>
        <taxon>Peronosporaceae</taxon>
        <taxon>Phytophthora</taxon>
    </lineage>
</organism>
<evidence type="ECO:0000313" key="2">
    <source>
        <dbReference type="EMBL" id="KAE9016662.1"/>
    </source>
</evidence>
<dbReference type="OrthoDB" id="10268437at2759"/>
<evidence type="ECO:0000313" key="5">
    <source>
        <dbReference type="Proteomes" id="UP000435112"/>
    </source>
</evidence>
<feature type="chain" id="PRO_5036164941" description="Secreted protein" evidence="1">
    <location>
        <begin position="21"/>
        <end position="73"/>
    </location>
</feature>
<proteinExistence type="predicted"/>
<feature type="signal peptide" evidence="1">
    <location>
        <begin position="1"/>
        <end position="20"/>
    </location>
</feature>
<sequence length="73" mass="7837">MHHCACSLLTHLSLRSGCCSLDMRALTCSSRLGPYIARAAGRGEGHPVAGGSELVPLSRWGLWQRRRGGMACN</sequence>
<dbReference type="Proteomes" id="UP000435112">
    <property type="component" value="Unassembled WGS sequence"/>
</dbReference>
<keyword evidence="1" id="KW-0732">Signal</keyword>